<reference evidence="2 3" key="1">
    <citation type="submission" date="2018-09" db="EMBL/GenBank/DDBJ databases">
        <title>Comparative genomics of Leucobacter spp.</title>
        <authorList>
            <person name="Reis A.C."/>
            <person name="Kolvenbach B.A."/>
            <person name="Corvini P.F.X."/>
            <person name="Nunes O.C."/>
        </authorList>
    </citation>
    <scope>NUCLEOTIDE SEQUENCE [LARGE SCALE GENOMIC DNA]</scope>
    <source>
        <strain evidence="2 3">L-1</strain>
    </source>
</reference>
<comment type="caution">
    <text evidence="2">The sequence shown here is derived from an EMBL/GenBank/DDBJ whole genome shotgun (WGS) entry which is preliminary data.</text>
</comment>
<dbReference type="InterPro" id="IPR032830">
    <property type="entry name" value="XPB/Ssl2_N"/>
</dbReference>
<dbReference type="Pfam" id="PF13625">
    <property type="entry name" value="Helicase_C_3"/>
    <property type="match status" value="1"/>
</dbReference>
<gene>
    <name evidence="2" type="ORF">D3226_02660</name>
</gene>
<protein>
    <recommendedName>
        <fullName evidence="1">Helicase XPB/Ssl2 N-terminal domain-containing protein</fullName>
    </recommendedName>
</protein>
<sequence>MSGTLALASALAEMDRDALHALVAARRPYAAAGITDPIGLAAELLRADSILRSILHLERADLATLLHLDRDPEALSPTALSDLTALGLTGLQQGAPVAIPEVTDALVSALAEAGVTAAELTAPETETAAVGVTAAGSAAASSAEPSASTATWYSPALTAVGQSAEALRALTARPAKLNRNGTVAVASVRQLAEATGIDVSVVTHVLSALATAGLTAAHTDAQLLVAAAAAPEWLDRDHRARWQQLAEALLAGMPPALRRTLAETPGSLTGAHTRISHRFPLLPAAERTAAKNYTEVAEHVGCTVHGALSAPALALLAGDHAAAAELIAQDTPDTAPGVYVQPDLSVVIPGPLSPRDEALLAAFSAPEQIGVASTRRISDTSLGEALEQGITPEDVRAVVSRLSLTGVPQPLEYLLTHRAERVGDLIVHDHHGDEGRTRLAVARPELAETLLVDRALQHLQLMRGLPTADGAAQLFSRLRPEHVLSALADARYQPSSALVSATPAATASGGTGTEAIALPTSETAPIAASEEAVAPLTEALTALVDRVHTAARAEPGASEFTRRLELAMRDKRAVRVTAEARGQTHEFTLLPVSVSGGRLRATDQIAGVERTLPVSMITAVEAV</sequence>
<proteinExistence type="predicted"/>
<evidence type="ECO:0000313" key="2">
    <source>
        <dbReference type="EMBL" id="MBL3688862.1"/>
    </source>
</evidence>
<dbReference type="Proteomes" id="UP001646141">
    <property type="component" value="Unassembled WGS sequence"/>
</dbReference>
<dbReference type="RefSeq" id="WP_202380863.1">
    <property type="nucleotide sequence ID" value="NZ_BAAAMA010000008.1"/>
</dbReference>
<dbReference type="Gene3D" id="1.10.10.10">
    <property type="entry name" value="Winged helix-like DNA-binding domain superfamily/Winged helix DNA-binding domain"/>
    <property type="match status" value="1"/>
</dbReference>
<dbReference type="InterPro" id="IPR036388">
    <property type="entry name" value="WH-like_DNA-bd_sf"/>
</dbReference>
<dbReference type="EMBL" id="QYAD01000001">
    <property type="protein sequence ID" value="MBL3688862.1"/>
    <property type="molecule type" value="Genomic_DNA"/>
</dbReference>
<evidence type="ECO:0000259" key="1">
    <source>
        <dbReference type="Pfam" id="PF13625"/>
    </source>
</evidence>
<keyword evidence="3" id="KW-1185">Reference proteome</keyword>
<feature type="domain" description="Helicase XPB/Ssl2 N-terminal" evidence="1">
    <location>
        <begin position="338"/>
        <end position="463"/>
    </location>
</feature>
<name>A0ABS1SP08_9MICO</name>
<evidence type="ECO:0000313" key="3">
    <source>
        <dbReference type="Proteomes" id="UP001646141"/>
    </source>
</evidence>
<accession>A0ABS1SP08</accession>
<organism evidence="2 3">
    <name type="scientific">Leucobacter chromiireducens subsp. chromiireducens</name>
    <dbReference type="NCBI Taxonomy" id="660067"/>
    <lineage>
        <taxon>Bacteria</taxon>
        <taxon>Bacillati</taxon>
        <taxon>Actinomycetota</taxon>
        <taxon>Actinomycetes</taxon>
        <taxon>Micrococcales</taxon>
        <taxon>Microbacteriaceae</taxon>
        <taxon>Leucobacter</taxon>
    </lineage>
</organism>